<proteinExistence type="predicted"/>
<name>A0A2I0GS18_PUNGR</name>
<dbReference type="EMBL" id="PGOL01044743">
    <property type="protein sequence ID" value="PKH67889.1"/>
    <property type="molecule type" value="Genomic_DNA"/>
</dbReference>
<sequence length="114" mass="12771">MASCVYMDPKKVHIASNWWSSQAISHMRRYSTLVHIGTFRARKAGAYTVGRCKRTGGLVDTLPPDVPGWHHQKCRSLELNSHPNPLVVVSMWWHRPGDGAGPLVEQWAQAETPA</sequence>
<comment type="caution">
    <text evidence="1">The sequence shown here is derived from an EMBL/GenBank/DDBJ whole genome shotgun (WGS) entry which is preliminary data.</text>
</comment>
<dbReference type="Proteomes" id="UP000233551">
    <property type="component" value="Unassembled WGS sequence"/>
</dbReference>
<protein>
    <submittedName>
        <fullName evidence="1">Uncharacterized protein</fullName>
    </submittedName>
</protein>
<keyword evidence="2" id="KW-1185">Reference proteome</keyword>
<evidence type="ECO:0000313" key="1">
    <source>
        <dbReference type="EMBL" id="PKH67889.1"/>
    </source>
</evidence>
<accession>A0A2I0GS18</accession>
<organism evidence="1 2">
    <name type="scientific">Punica granatum</name>
    <name type="common">Pomegranate</name>
    <dbReference type="NCBI Taxonomy" id="22663"/>
    <lineage>
        <taxon>Eukaryota</taxon>
        <taxon>Viridiplantae</taxon>
        <taxon>Streptophyta</taxon>
        <taxon>Embryophyta</taxon>
        <taxon>Tracheophyta</taxon>
        <taxon>Spermatophyta</taxon>
        <taxon>Magnoliopsida</taxon>
        <taxon>eudicotyledons</taxon>
        <taxon>Gunneridae</taxon>
        <taxon>Pentapetalae</taxon>
        <taxon>rosids</taxon>
        <taxon>malvids</taxon>
        <taxon>Myrtales</taxon>
        <taxon>Lythraceae</taxon>
        <taxon>Punica</taxon>
    </lineage>
</organism>
<evidence type="ECO:0000313" key="2">
    <source>
        <dbReference type="Proteomes" id="UP000233551"/>
    </source>
</evidence>
<reference evidence="1 2" key="1">
    <citation type="submission" date="2017-11" db="EMBL/GenBank/DDBJ databases">
        <title>De-novo sequencing of pomegranate (Punica granatum L.) genome.</title>
        <authorList>
            <person name="Akparov Z."/>
            <person name="Amiraslanov A."/>
            <person name="Hajiyeva S."/>
            <person name="Abbasov M."/>
            <person name="Kaur K."/>
            <person name="Hamwieh A."/>
            <person name="Solovyev V."/>
            <person name="Salamov A."/>
            <person name="Braich B."/>
            <person name="Kosarev P."/>
            <person name="Mahmoud A."/>
            <person name="Hajiyev E."/>
            <person name="Babayeva S."/>
            <person name="Izzatullayeva V."/>
            <person name="Mammadov A."/>
            <person name="Mammadov A."/>
            <person name="Sharifova S."/>
            <person name="Ojaghi J."/>
            <person name="Eynullazada K."/>
            <person name="Bayramov B."/>
            <person name="Abdulazimova A."/>
            <person name="Shahmuradov I."/>
        </authorList>
    </citation>
    <scope>NUCLEOTIDE SEQUENCE [LARGE SCALE GENOMIC DNA]</scope>
    <source>
        <strain evidence="2">cv. AG2017</strain>
        <tissue evidence="1">Leaf</tissue>
    </source>
</reference>
<gene>
    <name evidence="1" type="ORF">CRG98_050153</name>
</gene>
<dbReference type="AlphaFoldDB" id="A0A2I0GS18"/>